<dbReference type="Proteomes" id="UP001597086">
    <property type="component" value="Unassembled WGS sequence"/>
</dbReference>
<accession>A0ABW3KW02</accession>
<comment type="caution">
    <text evidence="2">The sequence shown here is derived from an EMBL/GenBank/DDBJ whole genome shotgun (WGS) entry which is preliminary data.</text>
</comment>
<sequence length="186" mass="20082">MNRNDFIKSTALSIGALATLPILSAQEKPANQSSTTASPLQKQTPKIVKHKEGLKLNVLGDQQNIKLTAKDTNGQYTLIEQYNDPGIGIPAHVHDNEDEVFQVLEGEVAMSIGEKTSTLTAGDLIFCPRGIPHSWKVIGDQKAKAILSIFPAGLEQMFMALAELPPGPPNMELVSKICAQHGVNFV</sequence>
<dbReference type="Gene3D" id="2.60.120.10">
    <property type="entry name" value="Jelly Rolls"/>
    <property type="match status" value="1"/>
</dbReference>
<organism evidence="2 3">
    <name type="scientific">Winogradskyella rapida</name>
    <dbReference type="NCBI Taxonomy" id="549701"/>
    <lineage>
        <taxon>Bacteria</taxon>
        <taxon>Pseudomonadati</taxon>
        <taxon>Bacteroidota</taxon>
        <taxon>Flavobacteriia</taxon>
        <taxon>Flavobacteriales</taxon>
        <taxon>Flavobacteriaceae</taxon>
        <taxon>Winogradskyella</taxon>
    </lineage>
</organism>
<dbReference type="InterPro" id="IPR011051">
    <property type="entry name" value="RmlC_Cupin_sf"/>
</dbReference>
<reference evidence="3" key="1">
    <citation type="journal article" date="2019" name="Int. J. Syst. Evol. Microbiol.">
        <title>The Global Catalogue of Microorganisms (GCM) 10K type strain sequencing project: providing services to taxonomists for standard genome sequencing and annotation.</title>
        <authorList>
            <consortium name="The Broad Institute Genomics Platform"/>
            <consortium name="The Broad Institute Genome Sequencing Center for Infectious Disease"/>
            <person name="Wu L."/>
            <person name="Ma J."/>
        </authorList>
    </citation>
    <scope>NUCLEOTIDE SEQUENCE [LARGE SCALE GENOMIC DNA]</scope>
    <source>
        <strain evidence="3">CCUG 56098</strain>
    </source>
</reference>
<name>A0ABW3KW02_9FLAO</name>
<evidence type="ECO:0000313" key="2">
    <source>
        <dbReference type="EMBL" id="MFD1016873.1"/>
    </source>
</evidence>
<evidence type="ECO:0000259" key="1">
    <source>
        <dbReference type="Pfam" id="PF07883"/>
    </source>
</evidence>
<dbReference type="SUPFAM" id="SSF51182">
    <property type="entry name" value="RmlC-like cupins"/>
    <property type="match status" value="1"/>
</dbReference>
<dbReference type="RefSeq" id="WP_386118080.1">
    <property type="nucleotide sequence ID" value="NZ_JBHTKM010000063.1"/>
</dbReference>
<evidence type="ECO:0000313" key="3">
    <source>
        <dbReference type="Proteomes" id="UP001597086"/>
    </source>
</evidence>
<proteinExistence type="predicted"/>
<dbReference type="InterPro" id="IPR013096">
    <property type="entry name" value="Cupin_2"/>
</dbReference>
<dbReference type="Pfam" id="PF07883">
    <property type="entry name" value="Cupin_2"/>
    <property type="match status" value="1"/>
</dbReference>
<dbReference type="PANTHER" id="PTHR36440">
    <property type="entry name" value="PUTATIVE (AFU_ORTHOLOGUE AFUA_8G07350)-RELATED"/>
    <property type="match status" value="1"/>
</dbReference>
<dbReference type="EMBL" id="JBHTKM010000063">
    <property type="protein sequence ID" value="MFD1016873.1"/>
    <property type="molecule type" value="Genomic_DNA"/>
</dbReference>
<protein>
    <submittedName>
        <fullName evidence="2">Cupin domain-containing protein</fullName>
    </submittedName>
</protein>
<dbReference type="InterPro" id="IPR053146">
    <property type="entry name" value="QDO-like"/>
</dbReference>
<dbReference type="InterPro" id="IPR014710">
    <property type="entry name" value="RmlC-like_jellyroll"/>
</dbReference>
<feature type="domain" description="Cupin type-2" evidence="1">
    <location>
        <begin position="85"/>
        <end position="147"/>
    </location>
</feature>
<dbReference type="PANTHER" id="PTHR36440:SF1">
    <property type="entry name" value="PUTATIVE (AFU_ORTHOLOGUE AFUA_8G07350)-RELATED"/>
    <property type="match status" value="1"/>
</dbReference>
<gene>
    <name evidence="2" type="ORF">ACFQ13_13175</name>
</gene>
<keyword evidence="3" id="KW-1185">Reference proteome</keyword>